<dbReference type="RefSeq" id="WP_203733562.1">
    <property type="nucleotide sequence ID" value="NZ_BAAATX010000009.1"/>
</dbReference>
<keyword evidence="2" id="KW-1185">Reference proteome</keyword>
<protein>
    <submittedName>
        <fullName evidence="1">Uncharacterized protein</fullName>
    </submittedName>
</protein>
<proteinExistence type="predicted"/>
<organism evidence="1 2">
    <name type="scientific">Paractinoplanes durhamensis</name>
    <dbReference type="NCBI Taxonomy" id="113563"/>
    <lineage>
        <taxon>Bacteria</taxon>
        <taxon>Bacillati</taxon>
        <taxon>Actinomycetota</taxon>
        <taxon>Actinomycetes</taxon>
        <taxon>Micromonosporales</taxon>
        <taxon>Micromonosporaceae</taxon>
        <taxon>Paractinoplanes</taxon>
    </lineage>
</organism>
<dbReference type="EMBL" id="BOML01000057">
    <property type="protein sequence ID" value="GIE05684.1"/>
    <property type="molecule type" value="Genomic_DNA"/>
</dbReference>
<reference evidence="1 2" key="1">
    <citation type="submission" date="2021-01" db="EMBL/GenBank/DDBJ databases">
        <title>Whole genome shotgun sequence of Actinoplanes durhamensis NBRC 14914.</title>
        <authorList>
            <person name="Komaki H."/>
            <person name="Tamura T."/>
        </authorList>
    </citation>
    <scope>NUCLEOTIDE SEQUENCE [LARGE SCALE GENOMIC DNA]</scope>
    <source>
        <strain evidence="1 2">NBRC 14914</strain>
    </source>
</reference>
<sequence length="193" mass="20200">MTTTPISAVFFAGPDSTARALTETLRETGSAAEIRDHLGRTAGLTRDAVVDEVGSVAGEILEMSVGTIFERSWSKYAALVQAAEETAGDPDAVRLIGLVAHEVAVDYEPRVEVYLGNNRVATVTVRLELGLTLRGVLVHVRDGCVTGIRAGDCTIKGALAIAGRPVTTGEKTLNLARDITFAGPIRLAGEAAA</sequence>
<gene>
    <name evidence="1" type="ORF">Adu01nite_70340</name>
</gene>
<accession>A0ABQ3Z824</accession>
<comment type="caution">
    <text evidence="1">The sequence shown here is derived from an EMBL/GenBank/DDBJ whole genome shotgun (WGS) entry which is preliminary data.</text>
</comment>
<evidence type="ECO:0000313" key="1">
    <source>
        <dbReference type="EMBL" id="GIE05684.1"/>
    </source>
</evidence>
<name>A0ABQ3Z824_9ACTN</name>
<evidence type="ECO:0000313" key="2">
    <source>
        <dbReference type="Proteomes" id="UP000637628"/>
    </source>
</evidence>
<dbReference type="Proteomes" id="UP000637628">
    <property type="component" value="Unassembled WGS sequence"/>
</dbReference>